<dbReference type="GO" id="GO:0008198">
    <property type="term" value="F:ferrous iron binding"/>
    <property type="evidence" value="ECO:0007669"/>
    <property type="project" value="InterPro"/>
</dbReference>
<dbReference type="PIRSF" id="PIRSF006157">
    <property type="entry name" value="Doxgns_DODA"/>
    <property type="match status" value="1"/>
</dbReference>
<organism evidence="7 8">
    <name type="scientific">Pseudomonas lutea</name>
    <dbReference type="NCBI Taxonomy" id="243924"/>
    <lineage>
        <taxon>Bacteria</taxon>
        <taxon>Pseudomonadati</taxon>
        <taxon>Pseudomonadota</taxon>
        <taxon>Gammaproteobacteria</taxon>
        <taxon>Pseudomonadales</taxon>
        <taxon>Pseudomonadaceae</taxon>
        <taxon>Pseudomonas</taxon>
    </lineage>
</organism>
<feature type="domain" description="Extradiol ring-cleavage dioxygenase class III enzyme subunit B" evidence="6">
    <location>
        <begin position="7"/>
        <end position="249"/>
    </location>
</feature>
<dbReference type="Proteomes" id="UP000183210">
    <property type="component" value="Unassembled WGS sequence"/>
</dbReference>
<sequence>MSRLPTIFISHGSPMEALDAGRAGQAWTELAAVLPRPRAIVMVSAHFSAPYPVLGTTAQHDTIHDFYGFPQALYALRYNAPGEPDLAFQLAEALQAQGLPVRIDPNRGLDHGAWVPLRYMYPDADVPVVNLSIDENKGPAYHYQLGQALASSLADDVLLIASGSLTHNLGDFRRPHRSVPRYVTDFQAWMQDRLKTRDIAALLDYRGQSLEGVQAHPSDEHLLPLFVALGAAGEQSEAHVWFSEINHQILAMDVYRFERGPI</sequence>
<evidence type="ECO:0000256" key="5">
    <source>
        <dbReference type="ARBA" id="ARBA00023002"/>
    </source>
</evidence>
<keyword evidence="4" id="KW-0862">Zinc</keyword>
<comment type="caution">
    <text evidence="7">The sequence shown here is derived from an EMBL/GenBank/DDBJ whole genome shotgun (WGS) entry which is preliminary data.</text>
</comment>
<protein>
    <submittedName>
        <fullName evidence="7">4,5-DOPA dioxygenase extradiol</fullName>
    </submittedName>
</protein>
<dbReference type="RefSeq" id="WP_074825689.1">
    <property type="nucleotide sequence ID" value="NZ_FOEV01000007.1"/>
</dbReference>
<dbReference type="GO" id="GO:0008270">
    <property type="term" value="F:zinc ion binding"/>
    <property type="evidence" value="ECO:0007669"/>
    <property type="project" value="InterPro"/>
</dbReference>
<name>A0A9X8MD48_9PSED</name>
<dbReference type="InterPro" id="IPR004183">
    <property type="entry name" value="Xdiol_dOase_suB"/>
</dbReference>
<evidence type="ECO:0000256" key="1">
    <source>
        <dbReference type="ARBA" id="ARBA00001947"/>
    </source>
</evidence>
<comment type="cofactor">
    <cofactor evidence="1">
        <name>Zn(2+)</name>
        <dbReference type="ChEBI" id="CHEBI:29105"/>
    </cofactor>
</comment>
<accession>A0A9X8MD48</accession>
<dbReference type="EMBL" id="FOEV01000007">
    <property type="protein sequence ID" value="SEQ61928.1"/>
    <property type="molecule type" value="Genomic_DNA"/>
</dbReference>
<keyword evidence="3" id="KW-0479">Metal-binding</keyword>
<evidence type="ECO:0000256" key="2">
    <source>
        <dbReference type="ARBA" id="ARBA00007581"/>
    </source>
</evidence>
<dbReference type="CDD" id="cd07363">
    <property type="entry name" value="45_DOPA_Dioxygenase"/>
    <property type="match status" value="1"/>
</dbReference>
<evidence type="ECO:0000313" key="7">
    <source>
        <dbReference type="EMBL" id="SEQ61928.1"/>
    </source>
</evidence>
<dbReference type="Pfam" id="PF02900">
    <property type="entry name" value="LigB"/>
    <property type="match status" value="1"/>
</dbReference>
<evidence type="ECO:0000313" key="8">
    <source>
        <dbReference type="Proteomes" id="UP000183210"/>
    </source>
</evidence>
<dbReference type="AlphaFoldDB" id="A0A9X8MD48"/>
<gene>
    <name evidence="7" type="ORF">SAMN05216409_10749</name>
</gene>
<dbReference type="PANTHER" id="PTHR30096">
    <property type="entry name" value="4,5-DOPA DIOXYGENASE EXTRADIOL-LIKE PROTEIN"/>
    <property type="match status" value="1"/>
</dbReference>
<dbReference type="InterPro" id="IPR014436">
    <property type="entry name" value="Extradiol_dOase_DODA"/>
</dbReference>
<dbReference type="GO" id="GO:0016702">
    <property type="term" value="F:oxidoreductase activity, acting on single donors with incorporation of molecular oxygen, incorporation of two atoms of oxygen"/>
    <property type="evidence" value="ECO:0007669"/>
    <property type="project" value="UniProtKB-ARBA"/>
</dbReference>
<comment type="similarity">
    <text evidence="2">Belongs to the DODA-type extradiol aromatic ring-opening dioxygenase family.</text>
</comment>
<evidence type="ECO:0000256" key="4">
    <source>
        <dbReference type="ARBA" id="ARBA00022833"/>
    </source>
</evidence>
<dbReference type="Gene3D" id="3.40.830.10">
    <property type="entry name" value="LigB-like"/>
    <property type="match status" value="1"/>
</dbReference>
<proteinExistence type="inferred from homology"/>
<evidence type="ECO:0000256" key="3">
    <source>
        <dbReference type="ARBA" id="ARBA00022723"/>
    </source>
</evidence>
<evidence type="ECO:0000259" key="6">
    <source>
        <dbReference type="Pfam" id="PF02900"/>
    </source>
</evidence>
<dbReference type="GeneID" id="300267399"/>
<keyword evidence="7" id="KW-0223">Dioxygenase</keyword>
<keyword evidence="5" id="KW-0560">Oxidoreductase</keyword>
<dbReference type="SUPFAM" id="SSF53213">
    <property type="entry name" value="LigB-like"/>
    <property type="match status" value="1"/>
</dbReference>
<dbReference type="PANTHER" id="PTHR30096:SF0">
    <property type="entry name" value="4,5-DOPA DIOXYGENASE EXTRADIOL-LIKE PROTEIN"/>
    <property type="match status" value="1"/>
</dbReference>
<reference evidence="7 8" key="1">
    <citation type="submission" date="2016-10" db="EMBL/GenBank/DDBJ databases">
        <authorList>
            <person name="Varghese N."/>
            <person name="Submissions S."/>
        </authorList>
    </citation>
    <scope>NUCLEOTIDE SEQUENCE [LARGE SCALE GENOMIC DNA]</scope>
    <source>
        <strain evidence="7 8">LMG 21974</strain>
    </source>
</reference>